<gene>
    <name evidence="2" type="ORF">CLEI1391_LOCUS14202</name>
</gene>
<organism evidence="2">
    <name type="scientific">Chlamydomonas leiostraca</name>
    <dbReference type="NCBI Taxonomy" id="1034604"/>
    <lineage>
        <taxon>Eukaryota</taxon>
        <taxon>Viridiplantae</taxon>
        <taxon>Chlorophyta</taxon>
        <taxon>core chlorophytes</taxon>
        <taxon>Chlorophyceae</taxon>
        <taxon>CS clade</taxon>
        <taxon>Chlamydomonadales</taxon>
        <taxon>Chlamydomonadaceae</taxon>
        <taxon>Chlamydomonas</taxon>
    </lineage>
</organism>
<dbReference type="AlphaFoldDB" id="A0A7S0RVY6"/>
<evidence type="ECO:0000256" key="1">
    <source>
        <dbReference type="SAM" id="MobiDB-lite"/>
    </source>
</evidence>
<dbReference type="EMBL" id="HBFB01025315">
    <property type="protein sequence ID" value="CAD8688867.1"/>
    <property type="molecule type" value="Transcribed_RNA"/>
</dbReference>
<protein>
    <recommendedName>
        <fullName evidence="3">DUF2237 domain-containing protein</fullName>
    </recommendedName>
</protein>
<evidence type="ECO:0000313" key="2">
    <source>
        <dbReference type="EMBL" id="CAD8688867.1"/>
    </source>
</evidence>
<name>A0A7S0RVY6_9CHLO</name>
<dbReference type="PANTHER" id="PTHR37466">
    <property type="entry name" value="SLR1628 PROTEIN"/>
    <property type="match status" value="1"/>
</dbReference>
<accession>A0A7S0RVY6</accession>
<dbReference type="Gene3D" id="3.30.56.110">
    <property type="entry name" value="Protein of unknown function DUF2237"/>
    <property type="match status" value="1"/>
</dbReference>
<dbReference type="InterPro" id="IPR018714">
    <property type="entry name" value="DUF2237"/>
</dbReference>
<sequence length="172" mass="18788">MASALLRPSFKAFTQQAHRVNNRRQLVRAASSAGPKMTGAQEGAAQSSKPHPKNVLGGPLECCCSSPYQTGFYRDGFCRTDMMDAGRHVVCARVTQQFLEYSRSRGNDLMTPNPMFQFPGLKDGDKWCLCAARWGEAYDAGCAPPVYLKATHAKALEFVGLDALKSHALDAE</sequence>
<reference evidence="2" key="1">
    <citation type="submission" date="2021-01" db="EMBL/GenBank/DDBJ databases">
        <authorList>
            <person name="Corre E."/>
            <person name="Pelletier E."/>
            <person name="Niang G."/>
            <person name="Scheremetjew M."/>
            <person name="Finn R."/>
            <person name="Kale V."/>
            <person name="Holt S."/>
            <person name="Cochrane G."/>
            <person name="Meng A."/>
            <person name="Brown T."/>
            <person name="Cohen L."/>
        </authorList>
    </citation>
    <scope>NUCLEOTIDE SEQUENCE</scope>
    <source>
        <strain evidence="2">SAG 11-49</strain>
    </source>
</reference>
<dbReference type="Pfam" id="PF09996">
    <property type="entry name" value="DUF2237"/>
    <property type="match status" value="1"/>
</dbReference>
<feature type="region of interest" description="Disordered" evidence="1">
    <location>
        <begin position="29"/>
        <end position="52"/>
    </location>
</feature>
<evidence type="ECO:0008006" key="3">
    <source>
        <dbReference type="Google" id="ProtNLM"/>
    </source>
</evidence>
<dbReference type="PANTHER" id="PTHR37466:SF1">
    <property type="entry name" value="SLR1628 PROTEIN"/>
    <property type="match status" value="1"/>
</dbReference>
<proteinExistence type="predicted"/>